<dbReference type="Pfam" id="PF06945">
    <property type="entry name" value="DUF1289"/>
    <property type="match status" value="1"/>
</dbReference>
<dbReference type="PANTHER" id="PTHR35175:SF2">
    <property type="entry name" value="DUF1289 DOMAIN-CONTAINING PROTEIN"/>
    <property type="match status" value="1"/>
</dbReference>
<evidence type="ECO:0000313" key="2">
    <source>
        <dbReference type="EMBL" id="SHN68057.1"/>
    </source>
</evidence>
<dbReference type="InterPro" id="IPR010710">
    <property type="entry name" value="DUF1289"/>
</dbReference>
<dbReference type="RefSeq" id="WP_072747376.1">
    <property type="nucleotide sequence ID" value="NZ_FOHL01000005.1"/>
</dbReference>
<feature type="region of interest" description="Disordered" evidence="1">
    <location>
        <begin position="59"/>
        <end position="81"/>
    </location>
</feature>
<dbReference type="AlphaFoldDB" id="A0A1M7TBK2"/>
<dbReference type="Proteomes" id="UP000184066">
    <property type="component" value="Unassembled WGS sequence"/>
</dbReference>
<sequence>MNDEVWRRDEPQSPCVKVCLIHPGAGLCVGCLRTADEIAAWPRMSDDERRALMAELPARRPRLTEAGARPSARRRARRGDG</sequence>
<dbReference type="EMBL" id="FRDL01000005">
    <property type="protein sequence ID" value="SHN68057.1"/>
    <property type="molecule type" value="Genomic_DNA"/>
</dbReference>
<evidence type="ECO:0000256" key="1">
    <source>
        <dbReference type="SAM" id="MobiDB-lite"/>
    </source>
</evidence>
<proteinExistence type="predicted"/>
<keyword evidence="3" id="KW-1185">Reference proteome</keyword>
<dbReference type="OrthoDB" id="9811423at2"/>
<name>A0A1M7TBK2_9RHOB</name>
<reference evidence="2 3" key="1">
    <citation type="submission" date="2016-12" db="EMBL/GenBank/DDBJ databases">
        <authorList>
            <person name="Song W.-J."/>
            <person name="Kurnit D.M."/>
        </authorList>
    </citation>
    <scope>NUCLEOTIDE SEQUENCE [LARGE SCALE GENOMIC DNA]</scope>
    <source>
        <strain evidence="2 3">CGMCC 1.10808</strain>
    </source>
</reference>
<dbReference type="STRING" id="1189325.SAMN04488119_105184"/>
<evidence type="ECO:0000313" key="3">
    <source>
        <dbReference type="Proteomes" id="UP000184066"/>
    </source>
</evidence>
<accession>A0A1M7TBK2</accession>
<evidence type="ECO:0008006" key="4">
    <source>
        <dbReference type="Google" id="ProtNLM"/>
    </source>
</evidence>
<dbReference type="PANTHER" id="PTHR35175">
    <property type="entry name" value="DUF1289 DOMAIN-CONTAINING PROTEIN"/>
    <property type="match status" value="1"/>
</dbReference>
<feature type="compositionally biased region" description="Basic residues" evidence="1">
    <location>
        <begin position="71"/>
        <end position="81"/>
    </location>
</feature>
<gene>
    <name evidence="2" type="ORF">SAMN05216200_105183</name>
</gene>
<protein>
    <recommendedName>
        <fullName evidence="4">DUF1289 domain-containing protein</fullName>
    </recommendedName>
</protein>
<organism evidence="2 3">
    <name type="scientific">Oceanicella actignis</name>
    <dbReference type="NCBI Taxonomy" id="1189325"/>
    <lineage>
        <taxon>Bacteria</taxon>
        <taxon>Pseudomonadati</taxon>
        <taxon>Pseudomonadota</taxon>
        <taxon>Alphaproteobacteria</taxon>
        <taxon>Rhodobacterales</taxon>
        <taxon>Paracoccaceae</taxon>
        <taxon>Oceanicella</taxon>
    </lineage>
</organism>